<accession>W7XKI5</accession>
<gene>
    <name evidence="1" type="ORF">TTHERM_000769573</name>
</gene>
<evidence type="ECO:0000313" key="1">
    <source>
        <dbReference type="EMBL" id="EWS74934.1"/>
    </source>
</evidence>
<reference evidence="2" key="1">
    <citation type="journal article" date="2006" name="PLoS Biol.">
        <title>Macronuclear genome sequence of the ciliate Tetrahymena thermophila, a model eukaryote.</title>
        <authorList>
            <person name="Eisen J.A."/>
            <person name="Coyne R.S."/>
            <person name="Wu M."/>
            <person name="Wu D."/>
            <person name="Thiagarajan M."/>
            <person name="Wortman J.R."/>
            <person name="Badger J.H."/>
            <person name="Ren Q."/>
            <person name="Amedeo P."/>
            <person name="Jones K.M."/>
            <person name="Tallon L.J."/>
            <person name="Delcher A.L."/>
            <person name="Salzberg S.L."/>
            <person name="Silva J.C."/>
            <person name="Haas B.J."/>
            <person name="Majoros W.H."/>
            <person name="Farzad M."/>
            <person name="Carlton J.M."/>
            <person name="Smith R.K. Jr."/>
            <person name="Garg J."/>
            <person name="Pearlman R.E."/>
            <person name="Karrer K.M."/>
            <person name="Sun L."/>
            <person name="Manning G."/>
            <person name="Elde N.C."/>
            <person name="Turkewitz A.P."/>
            <person name="Asai D.J."/>
            <person name="Wilkes D.E."/>
            <person name="Wang Y."/>
            <person name="Cai H."/>
            <person name="Collins K."/>
            <person name="Stewart B.A."/>
            <person name="Lee S.R."/>
            <person name="Wilamowska K."/>
            <person name="Weinberg Z."/>
            <person name="Ruzzo W.L."/>
            <person name="Wloga D."/>
            <person name="Gaertig J."/>
            <person name="Frankel J."/>
            <person name="Tsao C.-C."/>
            <person name="Gorovsky M.A."/>
            <person name="Keeling P.J."/>
            <person name="Waller R.F."/>
            <person name="Patron N.J."/>
            <person name="Cherry J.M."/>
            <person name="Stover N.A."/>
            <person name="Krieger C.J."/>
            <person name="del Toro C."/>
            <person name="Ryder H.F."/>
            <person name="Williamson S.C."/>
            <person name="Barbeau R.A."/>
            <person name="Hamilton E.P."/>
            <person name="Orias E."/>
        </authorList>
    </citation>
    <scope>NUCLEOTIDE SEQUENCE [LARGE SCALE GENOMIC DNA]</scope>
    <source>
        <strain evidence="2">SB210</strain>
    </source>
</reference>
<dbReference type="InParanoid" id="W7XKI5"/>
<dbReference type="RefSeq" id="XP_012652523.1">
    <property type="nucleotide sequence ID" value="XM_012797069.1"/>
</dbReference>
<dbReference type="EMBL" id="GG662723">
    <property type="protein sequence ID" value="EWS74934.1"/>
    <property type="molecule type" value="Genomic_DNA"/>
</dbReference>
<dbReference type="GeneID" id="24440584"/>
<dbReference type="KEGG" id="tet:TTHERM_000769573"/>
<evidence type="ECO:0000313" key="2">
    <source>
        <dbReference type="Proteomes" id="UP000009168"/>
    </source>
</evidence>
<name>W7XKI5_TETTS</name>
<sequence length="129" mass="14701">MHIQNFASFLFLNGMFTIESYTQSVDIASIVTYQKSVGKKLKKQLNIVAKRVASLNSQVLQKKSNVIVVHIVKNKPRYEVTKKITGFQLQLLPQYQGKNSYQPQLEIPELISRLGIDTKVINTSSSRKF</sequence>
<organism evidence="1 2">
    <name type="scientific">Tetrahymena thermophila (strain SB210)</name>
    <dbReference type="NCBI Taxonomy" id="312017"/>
    <lineage>
        <taxon>Eukaryota</taxon>
        <taxon>Sar</taxon>
        <taxon>Alveolata</taxon>
        <taxon>Ciliophora</taxon>
        <taxon>Intramacronucleata</taxon>
        <taxon>Oligohymenophorea</taxon>
        <taxon>Hymenostomatida</taxon>
        <taxon>Tetrahymenina</taxon>
        <taxon>Tetrahymenidae</taxon>
        <taxon>Tetrahymena</taxon>
    </lineage>
</organism>
<protein>
    <submittedName>
        <fullName evidence="1">Uncharacterized protein</fullName>
    </submittedName>
</protein>
<dbReference type="AlphaFoldDB" id="W7XKI5"/>
<keyword evidence="2" id="KW-1185">Reference proteome</keyword>
<proteinExistence type="predicted"/>
<dbReference type="Proteomes" id="UP000009168">
    <property type="component" value="Unassembled WGS sequence"/>
</dbReference>